<dbReference type="Proteomes" id="UP000807825">
    <property type="component" value="Unassembled WGS sequence"/>
</dbReference>
<evidence type="ECO:0000256" key="1">
    <source>
        <dbReference type="SAM" id="Phobius"/>
    </source>
</evidence>
<protein>
    <submittedName>
        <fullName evidence="2">Uncharacterized protein</fullName>
    </submittedName>
</protein>
<keyword evidence="1" id="KW-0812">Transmembrane</keyword>
<dbReference type="EMBL" id="JACRDE010000196">
    <property type="protein sequence ID" value="MBI5249246.1"/>
    <property type="molecule type" value="Genomic_DNA"/>
</dbReference>
<dbReference type="AlphaFoldDB" id="A0A9D6UZE7"/>
<organism evidence="2 3">
    <name type="scientific">Desulfomonile tiedjei</name>
    <dbReference type="NCBI Taxonomy" id="2358"/>
    <lineage>
        <taxon>Bacteria</taxon>
        <taxon>Pseudomonadati</taxon>
        <taxon>Thermodesulfobacteriota</taxon>
        <taxon>Desulfomonilia</taxon>
        <taxon>Desulfomonilales</taxon>
        <taxon>Desulfomonilaceae</taxon>
        <taxon>Desulfomonile</taxon>
    </lineage>
</organism>
<evidence type="ECO:0000313" key="2">
    <source>
        <dbReference type="EMBL" id="MBI5249246.1"/>
    </source>
</evidence>
<gene>
    <name evidence="2" type="ORF">HY912_07110</name>
</gene>
<keyword evidence="1" id="KW-0472">Membrane</keyword>
<sequence>MKKVVSLRLSWYEFAVALAIIAWTELLMKRVIYLLSLFLLLSPLKTWGLDQAVFLNAFGETATAYLNDSFLLLGTTADGFVADIIRKDTALEIVRNVQRRVRVIRAKLRAVANTRISDVDRQLIGLLDHSYACMDHQAWALVQYINDKSPDAARRFESQRTDCLSRIKKISEFYSTLPPSPELPEPLSTR</sequence>
<comment type="caution">
    <text evidence="2">The sequence shown here is derived from an EMBL/GenBank/DDBJ whole genome shotgun (WGS) entry which is preliminary data.</text>
</comment>
<keyword evidence="1" id="KW-1133">Transmembrane helix</keyword>
<name>A0A9D6UZE7_9BACT</name>
<proteinExistence type="predicted"/>
<evidence type="ECO:0000313" key="3">
    <source>
        <dbReference type="Proteomes" id="UP000807825"/>
    </source>
</evidence>
<accession>A0A9D6UZE7</accession>
<feature type="transmembrane region" description="Helical" evidence="1">
    <location>
        <begin position="14"/>
        <end position="41"/>
    </location>
</feature>
<reference evidence="2" key="1">
    <citation type="submission" date="2020-07" db="EMBL/GenBank/DDBJ databases">
        <title>Huge and variable diversity of episymbiotic CPR bacteria and DPANN archaea in groundwater ecosystems.</title>
        <authorList>
            <person name="He C.Y."/>
            <person name="Keren R."/>
            <person name="Whittaker M."/>
            <person name="Farag I.F."/>
            <person name="Doudna J."/>
            <person name="Cate J.H.D."/>
            <person name="Banfield J.F."/>
        </authorList>
    </citation>
    <scope>NUCLEOTIDE SEQUENCE</scope>
    <source>
        <strain evidence="2">NC_groundwater_1664_Pr3_B-0.1um_52_9</strain>
    </source>
</reference>